<evidence type="ECO:0000313" key="1">
    <source>
        <dbReference type="EMBL" id="ETW51074.1"/>
    </source>
</evidence>
<sequence length="83" mass="10167">MYIYLFNNTHYFINVVYVLLFQKGLRKAYIYIYNIHSLVNIIRPKGKKEKQEKNDILQIFNCNETDICYIDKEYLLYKEKKTS</sequence>
<organism evidence="1 2">
    <name type="scientific">Plasmodium falciparum MaliPS096_E11</name>
    <dbReference type="NCBI Taxonomy" id="1036727"/>
    <lineage>
        <taxon>Eukaryota</taxon>
        <taxon>Sar</taxon>
        <taxon>Alveolata</taxon>
        <taxon>Apicomplexa</taxon>
        <taxon>Aconoidasida</taxon>
        <taxon>Haemosporida</taxon>
        <taxon>Plasmodiidae</taxon>
        <taxon>Plasmodium</taxon>
        <taxon>Plasmodium (Laverania)</taxon>
    </lineage>
</organism>
<proteinExistence type="predicted"/>
<dbReference type="Proteomes" id="UP000030699">
    <property type="component" value="Unassembled WGS sequence"/>
</dbReference>
<evidence type="ECO:0000313" key="2">
    <source>
        <dbReference type="Proteomes" id="UP000030699"/>
    </source>
</evidence>
<protein>
    <submittedName>
        <fullName evidence="1">Uncharacterized protein</fullName>
    </submittedName>
</protein>
<name>A0A024WV01_PLAFA</name>
<accession>A0A024WV01</accession>
<dbReference type="AlphaFoldDB" id="A0A024WV01"/>
<gene>
    <name evidence="1" type="ORF">PFMALIP_00878</name>
</gene>
<reference evidence="1 2" key="1">
    <citation type="submission" date="2013-02" db="EMBL/GenBank/DDBJ databases">
        <title>The Genome Annotation of Plasmodium falciparum MaliPS096_E11.</title>
        <authorList>
            <consortium name="The Broad Institute Genome Sequencing Platform"/>
            <consortium name="The Broad Institute Genome Sequencing Center for Infectious Disease"/>
            <person name="Neafsey D."/>
            <person name="Hoffman S."/>
            <person name="Volkman S."/>
            <person name="Rosenthal P."/>
            <person name="Walker B."/>
            <person name="Young S.K."/>
            <person name="Zeng Q."/>
            <person name="Gargeya S."/>
            <person name="Fitzgerald M."/>
            <person name="Haas B."/>
            <person name="Abouelleil A."/>
            <person name="Allen A.W."/>
            <person name="Alvarado L."/>
            <person name="Arachchi H.M."/>
            <person name="Berlin A.M."/>
            <person name="Chapman S.B."/>
            <person name="Gainer-Dewar J."/>
            <person name="Goldberg J."/>
            <person name="Griggs A."/>
            <person name="Gujja S."/>
            <person name="Hansen M."/>
            <person name="Howarth C."/>
            <person name="Imamovic A."/>
            <person name="Ireland A."/>
            <person name="Larimer J."/>
            <person name="McCowan C."/>
            <person name="Murphy C."/>
            <person name="Pearson M."/>
            <person name="Poon T.W."/>
            <person name="Priest M."/>
            <person name="Roberts A."/>
            <person name="Saif S."/>
            <person name="Shea T."/>
            <person name="Sisk P."/>
            <person name="Sykes S."/>
            <person name="Wortman J."/>
            <person name="Nusbaum C."/>
            <person name="Birren B."/>
        </authorList>
    </citation>
    <scope>NUCLEOTIDE SEQUENCE [LARGE SCALE GENOMIC DNA]</scope>
    <source>
        <strain evidence="1 2">MaliPS096_E11</strain>
    </source>
</reference>
<dbReference type="EMBL" id="KI925502">
    <property type="protein sequence ID" value="ETW51074.1"/>
    <property type="molecule type" value="Genomic_DNA"/>
</dbReference>
<reference evidence="1 2" key="2">
    <citation type="submission" date="2013-02" db="EMBL/GenBank/DDBJ databases">
        <title>The Genome Sequence of Plasmodium falciparum MaliPS096_E11.</title>
        <authorList>
            <consortium name="The Broad Institute Genome Sequencing Platform"/>
            <consortium name="The Broad Institute Genome Sequencing Center for Infectious Disease"/>
            <person name="Neafsey D."/>
            <person name="Cheeseman I."/>
            <person name="Volkman S."/>
            <person name="Adams J."/>
            <person name="Walker B."/>
            <person name="Young S.K."/>
            <person name="Zeng Q."/>
            <person name="Gargeya S."/>
            <person name="Fitzgerald M."/>
            <person name="Haas B."/>
            <person name="Abouelleil A."/>
            <person name="Alvarado L."/>
            <person name="Arachchi H.M."/>
            <person name="Berlin A.M."/>
            <person name="Chapman S.B."/>
            <person name="Dewar J."/>
            <person name="Goldberg J."/>
            <person name="Griggs A."/>
            <person name="Gujja S."/>
            <person name="Hansen M."/>
            <person name="Howarth C."/>
            <person name="Imamovic A."/>
            <person name="Larimer J."/>
            <person name="McCowan C."/>
            <person name="Murphy C."/>
            <person name="Neiman D."/>
            <person name="Pearson M."/>
            <person name="Priest M."/>
            <person name="Roberts A."/>
            <person name="Saif S."/>
            <person name="Shea T."/>
            <person name="Sisk P."/>
            <person name="Sykes S."/>
            <person name="Wortman J."/>
            <person name="Nusbaum C."/>
            <person name="Birren B."/>
        </authorList>
    </citation>
    <scope>NUCLEOTIDE SEQUENCE [LARGE SCALE GENOMIC DNA]</scope>
    <source>
        <strain evidence="1 2">MaliPS096_E11</strain>
    </source>
</reference>